<feature type="domain" description="PORR" evidence="1">
    <location>
        <begin position="48"/>
        <end position="383"/>
    </location>
</feature>
<gene>
    <name evidence="2" type="primary">RPD1</name>
    <name evidence="2" type="ORF">CR513_61019</name>
</gene>
<dbReference type="OrthoDB" id="1894875at2759"/>
<dbReference type="AlphaFoldDB" id="A0A371E448"/>
<dbReference type="Proteomes" id="UP000257109">
    <property type="component" value="Unassembled WGS sequence"/>
</dbReference>
<dbReference type="PANTHER" id="PTHR31476">
    <property type="entry name" value="PROTEIN WHAT'S THIS FACTOR 1 HOMOLOG, CHLOROPLASTIC"/>
    <property type="match status" value="1"/>
</dbReference>
<dbReference type="Pfam" id="PF11955">
    <property type="entry name" value="PORR"/>
    <property type="match status" value="1"/>
</dbReference>
<evidence type="ECO:0000313" key="2">
    <source>
        <dbReference type="EMBL" id="RDX60811.1"/>
    </source>
</evidence>
<dbReference type="PANTHER" id="PTHR31476:SF15">
    <property type="entry name" value="ASSOCIATED SALT-INDUCIBLE PROTEIN, PUTATIVE-RELATED"/>
    <property type="match status" value="1"/>
</dbReference>
<keyword evidence="3" id="KW-1185">Reference proteome</keyword>
<proteinExistence type="predicted"/>
<dbReference type="STRING" id="157652.A0A371E448"/>
<name>A0A371E448_MUCPR</name>
<organism evidence="2 3">
    <name type="scientific">Mucuna pruriens</name>
    <name type="common">Velvet bean</name>
    <name type="synonym">Dolichos pruriens</name>
    <dbReference type="NCBI Taxonomy" id="157652"/>
    <lineage>
        <taxon>Eukaryota</taxon>
        <taxon>Viridiplantae</taxon>
        <taxon>Streptophyta</taxon>
        <taxon>Embryophyta</taxon>
        <taxon>Tracheophyta</taxon>
        <taxon>Spermatophyta</taxon>
        <taxon>Magnoliopsida</taxon>
        <taxon>eudicotyledons</taxon>
        <taxon>Gunneridae</taxon>
        <taxon>Pentapetalae</taxon>
        <taxon>rosids</taxon>
        <taxon>fabids</taxon>
        <taxon>Fabales</taxon>
        <taxon>Fabaceae</taxon>
        <taxon>Papilionoideae</taxon>
        <taxon>50 kb inversion clade</taxon>
        <taxon>NPAAA clade</taxon>
        <taxon>indigoferoid/millettioid clade</taxon>
        <taxon>Phaseoleae</taxon>
        <taxon>Mucuna</taxon>
    </lineage>
</organism>
<dbReference type="InterPro" id="IPR021099">
    <property type="entry name" value="PORR_domain"/>
</dbReference>
<evidence type="ECO:0000313" key="3">
    <source>
        <dbReference type="Proteomes" id="UP000257109"/>
    </source>
</evidence>
<feature type="non-terminal residue" evidence="2">
    <location>
        <position position="1"/>
    </location>
</feature>
<protein>
    <submittedName>
        <fullName evidence="2">Protein ROOT PRIMORDIUM DEFECTIVE 1</fullName>
    </submittedName>
</protein>
<dbReference type="InterPro" id="IPR045040">
    <property type="entry name" value="PORR_fam"/>
</dbReference>
<reference evidence="2" key="1">
    <citation type="submission" date="2018-05" db="EMBL/GenBank/DDBJ databases">
        <title>Draft genome of Mucuna pruriens seed.</title>
        <authorList>
            <person name="Nnadi N.E."/>
            <person name="Vos R."/>
            <person name="Hasami M.H."/>
            <person name="Devisetty U.K."/>
            <person name="Aguiy J.C."/>
        </authorList>
    </citation>
    <scope>NUCLEOTIDE SEQUENCE [LARGE SCALE GENOMIC DNA]</scope>
    <source>
        <strain evidence="2">JCA_2017</strain>
    </source>
</reference>
<evidence type="ECO:0000259" key="1">
    <source>
        <dbReference type="Pfam" id="PF11955"/>
    </source>
</evidence>
<comment type="caution">
    <text evidence="2">The sequence shown here is derived from an EMBL/GenBank/DDBJ whole genome shotgun (WGS) entry which is preliminary data.</text>
</comment>
<accession>A0A371E448</accession>
<dbReference type="GO" id="GO:0003723">
    <property type="term" value="F:RNA binding"/>
    <property type="evidence" value="ECO:0007669"/>
    <property type="project" value="InterPro"/>
</dbReference>
<dbReference type="EMBL" id="QJKJ01016563">
    <property type="protein sequence ID" value="RDX60811.1"/>
    <property type="molecule type" value="Genomic_DNA"/>
</dbReference>
<sequence>MSNRVCIKKGLLTLAGVKFVGKQEHPTRFSMCVRSKTTSAQYVASRFRDPTFEKLMDNYKNLFKVIAIQDLILANPKNPSVSIDFLSKLSQKLHLNRGATAFLRKFPHIFHIYYEPSKLKPFCRLTDAALDVSRQETMASSASLPVVVERLVRILSMSASRMVPLRAVFKVWKELGLPDDFEDLVISANSGVFQLCDAHEPNTHLLKLVDGVCSNSFRAAVENWRVVECCKEDCSVDRMEMQFSFQHRYPPGMRLSKNFRAKVKEWQRLPYVGPYEVVGEKKKSKAGVMAMEKRAVSIVHEFLSLTVEKMVEVEKISQFRKWFGIDLNIRDLFLDHPGIFYLSTKGNRHTVFLREAYERGCLIEPNPVYDARRRLLDLVVLGRRGLPAVNSKLLQDTSSCNEFYTCWGISTLSNAKHANKKRKRTKPYSSRQENDDLALFQARWAFVNKDGNLLTRLQNINLSFHFEFEQHSTNFGTPNSSIQDGLATKEEKKQTCALSRTKSTLSFLLFFLLEKCFITTLLGLSSSELPSIFPSITTPSAKASSKPQLLLFLCSSKLYLAKSQSIINVKLIPSFILSFVWLNF</sequence>